<protein>
    <submittedName>
        <fullName evidence="8">G-type lectin S-receptor-like serine/threonine-protein kinase SD2-2</fullName>
    </submittedName>
</protein>
<dbReference type="PROSITE" id="PS50011">
    <property type="entry name" value="PROTEIN_KINASE_DOM"/>
    <property type="match status" value="1"/>
</dbReference>
<evidence type="ECO:0000313" key="8">
    <source>
        <dbReference type="EMBL" id="KAK8963262.1"/>
    </source>
</evidence>
<keyword evidence="9" id="KW-1185">Reference proteome</keyword>
<keyword evidence="5" id="KW-0472">Membrane</keyword>
<evidence type="ECO:0000256" key="2">
    <source>
        <dbReference type="ARBA" id="ARBA00022692"/>
    </source>
</evidence>
<dbReference type="SUPFAM" id="SSF56112">
    <property type="entry name" value="Protein kinase-like (PK-like)"/>
    <property type="match status" value="1"/>
</dbReference>
<keyword evidence="3" id="KW-0732">Signal</keyword>
<evidence type="ECO:0000259" key="7">
    <source>
        <dbReference type="PROSITE" id="PS50011"/>
    </source>
</evidence>
<keyword evidence="6" id="KW-0547">Nucleotide-binding</keyword>
<name>A0ABR2MHA8_9ASPA</name>
<dbReference type="InterPro" id="IPR001245">
    <property type="entry name" value="Ser-Thr/Tyr_kinase_cat_dom"/>
</dbReference>
<dbReference type="PANTHER" id="PTHR47974">
    <property type="entry name" value="OS07G0415500 PROTEIN"/>
    <property type="match status" value="1"/>
</dbReference>
<organism evidence="8 9">
    <name type="scientific">Platanthera guangdongensis</name>
    <dbReference type="NCBI Taxonomy" id="2320717"/>
    <lineage>
        <taxon>Eukaryota</taxon>
        <taxon>Viridiplantae</taxon>
        <taxon>Streptophyta</taxon>
        <taxon>Embryophyta</taxon>
        <taxon>Tracheophyta</taxon>
        <taxon>Spermatophyta</taxon>
        <taxon>Magnoliopsida</taxon>
        <taxon>Liliopsida</taxon>
        <taxon>Asparagales</taxon>
        <taxon>Orchidaceae</taxon>
        <taxon>Orchidoideae</taxon>
        <taxon>Orchideae</taxon>
        <taxon>Orchidinae</taxon>
        <taxon>Platanthera</taxon>
    </lineage>
</organism>
<reference evidence="8 9" key="1">
    <citation type="journal article" date="2022" name="Nat. Plants">
        <title>Genomes of leafy and leafless Platanthera orchids illuminate the evolution of mycoheterotrophy.</title>
        <authorList>
            <person name="Li M.H."/>
            <person name="Liu K.W."/>
            <person name="Li Z."/>
            <person name="Lu H.C."/>
            <person name="Ye Q.L."/>
            <person name="Zhang D."/>
            <person name="Wang J.Y."/>
            <person name="Li Y.F."/>
            <person name="Zhong Z.M."/>
            <person name="Liu X."/>
            <person name="Yu X."/>
            <person name="Liu D.K."/>
            <person name="Tu X.D."/>
            <person name="Liu B."/>
            <person name="Hao Y."/>
            <person name="Liao X.Y."/>
            <person name="Jiang Y.T."/>
            <person name="Sun W.H."/>
            <person name="Chen J."/>
            <person name="Chen Y.Q."/>
            <person name="Ai Y."/>
            <person name="Zhai J.W."/>
            <person name="Wu S.S."/>
            <person name="Zhou Z."/>
            <person name="Hsiao Y.Y."/>
            <person name="Wu W.L."/>
            <person name="Chen Y.Y."/>
            <person name="Lin Y.F."/>
            <person name="Hsu J.L."/>
            <person name="Li C.Y."/>
            <person name="Wang Z.W."/>
            <person name="Zhao X."/>
            <person name="Zhong W.Y."/>
            <person name="Ma X.K."/>
            <person name="Ma L."/>
            <person name="Huang J."/>
            <person name="Chen G.Z."/>
            <person name="Huang M.Z."/>
            <person name="Huang L."/>
            <person name="Peng D.H."/>
            <person name="Luo Y.B."/>
            <person name="Zou S.Q."/>
            <person name="Chen S.P."/>
            <person name="Lan S."/>
            <person name="Tsai W.C."/>
            <person name="Van de Peer Y."/>
            <person name="Liu Z.J."/>
        </authorList>
    </citation>
    <scope>NUCLEOTIDE SEQUENCE [LARGE SCALE GENOMIC DNA]</scope>
    <source>
        <strain evidence="8">Lor288</strain>
    </source>
</reference>
<dbReference type="PANTHER" id="PTHR47974:SF20">
    <property type="entry name" value="RECEPTOR-LIKE SERINE_THREONINE-PROTEIN KINASE"/>
    <property type="match status" value="1"/>
</dbReference>
<dbReference type="EMBL" id="JBBWWR010000007">
    <property type="protein sequence ID" value="KAK8963262.1"/>
    <property type="molecule type" value="Genomic_DNA"/>
</dbReference>
<comment type="subcellular location">
    <subcellularLocation>
        <location evidence="1">Membrane</location>
        <topology evidence="1">Single-pass membrane protein</topology>
    </subcellularLocation>
</comment>
<dbReference type="InterPro" id="IPR011009">
    <property type="entry name" value="Kinase-like_dom_sf"/>
</dbReference>
<keyword evidence="4" id="KW-1133">Transmembrane helix</keyword>
<dbReference type="PROSITE" id="PS00107">
    <property type="entry name" value="PROTEIN_KINASE_ATP"/>
    <property type="match status" value="1"/>
</dbReference>
<gene>
    <name evidence="8" type="primary">SD22</name>
    <name evidence="8" type="ORF">KSP40_PGU003421</name>
</gene>
<feature type="domain" description="Protein kinase" evidence="7">
    <location>
        <begin position="58"/>
        <end position="167"/>
    </location>
</feature>
<feature type="binding site" evidence="6">
    <location>
        <position position="86"/>
    </location>
    <ligand>
        <name>ATP</name>
        <dbReference type="ChEBI" id="CHEBI:30616"/>
    </ligand>
</feature>
<comment type="caution">
    <text evidence="8">The sequence shown here is derived from an EMBL/GenBank/DDBJ whole genome shotgun (WGS) entry which is preliminary data.</text>
</comment>
<dbReference type="Pfam" id="PF07714">
    <property type="entry name" value="PK_Tyr_Ser-Thr"/>
    <property type="match status" value="1"/>
</dbReference>
<sequence>MIKWKVGLLIGIISALVSNLAIAAALGLYYFAGIAGKRECRIRGSEGFHLQGALLGDARLSEKLGQGGFGVVFRGTLPDSTPVAVKRLERPGGVATAEFRAEVRTIGSVAAREPRPSRGFCSEDPQRLLVYDYMPNGPLSAYLGRSSNRRLSLAGEIPHRVGTARGI</sequence>
<proteinExistence type="predicted"/>
<dbReference type="Gene3D" id="3.30.200.20">
    <property type="entry name" value="Phosphorylase Kinase, domain 1"/>
    <property type="match status" value="1"/>
</dbReference>
<dbReference type="Proteomes" id="UP001412067">
    <property type="component" value="Unassembled WGS sequence"/>
</dbReference>
<dbReference type="InterPro" id="IPR000719">
    <property type="entry name" value="Prot_kinase_dom"/>
</dbReference>
<evidence type="ECO:0000256" key="3">
    <source>
        <dbReference type="ARBA" id="ARBA00022729"/>
    </source>
</evidence>
<evidence type="ECO:0000256" key="5">
    <source>
        <dbReference type="ARBA" id="ARBA00023136"/>
    </source>
</evidence>
<evidence type="ECO:0000313" key="9">
    <source>
        <dbReference type="Proteomes" id="UP001412067"/>
    </source>
</evidence>
<evidence type="ECO:0000256" key="6">
    <source>
        <dbReference type="PROSITE-ProRule" id="PRU10141"/>
    </source>
</evidence>
<evidence type="ECO:0000256" key="4">
    <source>
        <dbReference type="ARBA" id="ARBA00022989"/>
    </source>
</evidence>
<accession>A0ABR2MHA8</accession>
<keyword evidence="2" id="KW-0812">Transmembrane</keyword>
<keyword evidence="6" id="KW-0067">ATP-binding</keyword>
<dbReference type="InterPro" id="IPR017441">
    <property type="entry name" value="Protein_kinase_ATP_BS"/>
</dbReference>
<evidence type="ECO:0000256" key="1">
    <source>
        <dbReference type="ARBA" id="ARBA00004167"/>
    </source>
</evidence>